<dbReference type="InterPro" id="IPR023186">
    <property type="entry name" value="IUNH"/>
</dbReference>
<dbReference type="EMBL" id="DVMR01000060">
    <property type="protein sequence ID" value="HIU44225.1"/>
    <property type="molecule type" value="Genomic_DNA"/>
</dbReference>
<reference evidence="4" key="2">
    <citation type="journal article" date="2021" name="PeerJ">
        <title>Extensive microbial diversity within the chicken gut microbiome revealed by metagenomics and culture.</title>
        <authorList>
            <person name="Gilroy R."/>
            <person name="Ravi A."/>
            <person name="Getino M."/>
            <person name="Pursley I."/>
            <person name="Horton D.L."/>
            <person name="Alikhan N.F."/>
            <person name="Baker D."/>
            <person name="Gharbi K."/>
            <person name="Hall N."/>
            <person name="Watson M."/>
            <person name="Adriaenssens E.M."/>
            <person name="Foster-Nyarko E."/>
            <person name="Jarju S."/>
            <person name="Secka A."/>
            <person name="Antonio M."/>
            <person name="Oren A."/>
            <person name="Chaudhuri R.R."/>
            <person name="La Ragione R."/>
            <person name="Hildebrand F."/>
            <person name="Pallen M.J."/>
        </authorList>
    </citation>
    <scope>NUCLEOTIDE SEQUENCE</scope>
    <source>
        <strain evidence="4">CHK191-8634</strain>
    </source>
</reference>
<protein>
    <submittedName>
        <fullName evidence="4">Nucleoside hydrolase</fullName>
    </submittedName>
</protein>
<dbReference type="GO" id="GO:0008477">
    <property type="term" value="F:purine nucleosidase activity"/>
    <property type="evidence" value="ECO:0007669"/>
    <property type="project" value="TreeGrafter"/>
</dbReference>
<proteinExistence type="predicted"/>
<dbReference type="AlphaFoldDB" id="A0A9D1IUP4"/>
<keyword evidence="2" id="KW-0326">Glycosidase</keyword>
<reference evidence="4" key="1">
    <citation type="submission" date="2020-10" db="EMBL/GenBank/DDBJ databases">
        <authorList>
            <person name="Gilroy R."/>
        </authorList>
    </citation>
    <scope>NUCLEOTIDE SEQUENCE</scope>
    <source>
        <strain evidence="4">CHK191-8634</strain>
    </source>
</reference>
<dbReference type="Proteomes" id="UP000824073">
    <property type="component" value="Unassembled WGS sequence"/>
</dbReference>
<evidence type="ECO:0000259" key="3">
    <source>
        <dbReference type="Pfam" id="PF01156"/>
    </source>
</evidence>
<comment type="caution">
    <text evidence="4">The sequence shown here is derived from an EMBL/GenBank/DDBJ whole genome shotgun (WGS) entry which is preliminary data.</text>
</comment>
<evidence type="ECO:0000256" key="2">
    <source>
        <dbReference type="ARBA" id="ARBA00023295"/>
    </source>
</evidence>
<accession>A0A9D1IUP4</accession>
<dbReference type="PANTHER" id="PTHR12304:SF4">
    <property type="entry name" value="URIDINE NUCLEOSIDASE"/>
    <property type="match status" value="1"/>
</dbReference>
<evidence type="ECO:0000313" key="5">
    <source>
        <dbReference type="Proteomes" id="UP000824073"/>
    </source>
</evidence>
<name>A0A9D1IUP4_9CLOT</name>
<dbReference type="Gene3D" id="3.90.245.10">
    <property type="entry name" value="Ribonucleoside hydrolase-like"/>
    <property type="match status" value="1"/>
</dbReference>
<sequence>MEKILLDTDIGGDIDDAICLAYLLKEPRCKLLGITTVCGESEKRAAVADAICKASGVNVPIVAGMDSTLQPIPLYPTPDGASALENWQHDTFEKADAPEFLYQKIKENPHEVVLIGIGNMTNIATLFQTHPDAPDLLKGLYVMNGYFGLEQLPDPYYNWNSWVDPLASSIVFSSRIETHRAIPLEVTDMLTIEAKQASTLLRADSNLMKAVFDFGDAWLQKAGKLTSHDPLAAVSVFYPDICSYEKGFVRVETAQKSNMGGTSFTSSADGNVEIARAVDKERFYRILSTTLAEA</sequence>
<dbReference type="GO" id="GO:0006152">
    <property type="term" value="P:purine nucleoside catabolic process"/>
    <property type="evidence" value="ECO:0007669"/>
    <property type="project" value="TreeGrafter"/>
</dbReference>
<dbReference type="GO" id="GO:0005829">
    <property type="term" value="C:cytosol"/>
    <property type="evidence" value="ECO:0007669"/>
    <property type="project" value="TreeGrafter"/>
</dbReference>
<dbReference type="PANTHER" id="PTHR12304">
    <property type="entry name" value="INOSINE-URIDINE PREFERRING NUCLEOSIDE HYDROLASE"/>
    <property type="match status" value="1"/>
</dbReference>
<dbReference type="InterPro" id="IPR001910">
    <property type="entry name" value="Inosine/uridine_hydrolase_dom"/>
</dbReference>
<keyword evidence="1 4" id="KW-0378">Hydrolase</keyword>
<organism evidence="4 5">
    <name type="scientific">Candidatus Ventrousia excrementavium</name>
    <dbReference type="NCBI Taxonomy" id="2840961"/>
    <lineage>
        <taxon>Bacteria</taxon>
        <taxon>Bacillati</taxon>
        <taxon>Bacillota</taxon>
        <taxon>Clostridia</taxon>
        <taxon>Eubacteriales</taxon>
        <taxon>Clostridiaceae</taxon>
        <taxon>Clostridiaceae incertae sedis</taxon>
        <taxon>Candidatus Ventrousia</taxon>
    </lineage>
</organism>
<evidence type="ECO:0000256" key="1">
    <source>
        <dbReference type="ARBA" id="ARBA00022801"/>
    </source>
</evidence>
<gene>
    <name evidence="4" type="ORF">IAB67_08025</name>
</gene>
<dbReference type="Pfam" id="PF01156">
    <property type="entry name" value="IU_nuc_hydro"/>
    <property type="match status" value="1"/>
</dbReference>
<evidence type="ECO:0000313" key="4">
    <source>
        <dbReference type="EMBL" id="HIU44225.1"/>
    </source>
</evidence>
<dbReference type="InterPro" id="IPR036452">
    <property type="entry name" value="Ribo_hydro-like"/>
</dbReference>
<dbReference type="SUPFAM" id="SSF53590">
    <property type="entry name" value="Nucleoside hydrolase"/>
    <property type="match status" value="1"/>
</dbReference>
<feature type="domain" description="Inosine/uridine-preferring nucleoside hydrolase" evidence="3">
    <location>
        <begin position="4"/>
        <end position="284"/>
    </location>
</feature>